<dbReference type="PANTHER" id="PTHR11999:SF157">
    <property type="entry name" value="TRYPTOPHAN DECARBOXYLASE 1"/>
    <property type="match status" value="1"/>
</dbReference>
<dbReference type="GeneID" id="103709887"/>
<dbReference type="GO" id="GO:0006520">
    <property type="term" value="P:amino acid metabolic process"/>
    <property type="evidence" value="ECO:0007669"/>
    <property type="project" value="InterPro"/>
</dbReference>
<dbReference type="GO" id="GO:0016831">
    <property type="term" value="F:carboxy-lyase activity"/>
    <property type="evidence" value="ECO:0007669"/>
    <property type="project" value="UniProtKB-KW"/>
</dbReference>
<dbReference type="KEGG" id="pda:103709887"/>
<evidence type="ECO:0000256" key="3">
    <source>
        <dbReference type="ARBA" id="ARBA00022793"/>
    </source>
</evidence>
<protein>
    <submittedName>
        <fullName evidence="9">Tryptophan decarboxylase 1-like</fullName>
    </submittedName>
</protein>
<accession>A0A8B7C853</accession>
<evidence type="ECO:0000256" key="7">
    <source>
        <dbReference type="RuleBase" id="RU000382"/>
    </source>
</evidence>
<dbReference type="PRINTS" id="PR00800">
    <property type="entry name" value="YHDCRBOXLASE"/>
</dbReference>
<evidence type="ECO:0000256" key="2">
    <source>
        <dbReference type="ARBA" id="ARBA00009533"/>
    </source>
</evidence>
<dbReference type="PANTHER" id="PTHR11999">
    <property type="entry name" value="GROUP II PYRIDOXAL-5-PHOSPHATE DECARBOXYLASE"/>
    <property type="match status" value="1"/>
</dbReference>
<keyword evidence="4 6" id="KW-0663">Pyridoxal phosphate</keyword>
<name>A0A8B7C853_PHODC</name>
<dbReference type="OrthoDB" id="658100at2759"/>
<evidence type="ECO:0000256" key="6">
    <source>
        <dbReference type="PIRSR" id="PIRSR602129-50"/>
    </source>
</evidence>
<dbReference type="InterPro" id="IPR002129">
    <property type="entry name" value="PyrdxlP-dep_de-COase"/>
</dbReference>
<keyword evidence="3" id="KW-0210">Decarboxylase</keyword>
<dbReference type="SUPFAM" id="SSF53383">
    <property type="entry name" value="PLP-dependent transferases"/>
    <property type="match status" value="1"/>
</dbReference>
<dbReference type="GO" id="GO:0030170">
    <property type="term" value="F:pyridoxal phosphate binding"/>
    <property type="evidence" value="ECO:0007669"/>
    <property type="project" value="InterPro"/>
</dbReference>
<evidence type="ECO:0000313" key="8">
    <source>
        <dbReference type="Proteomes" id="UP000228380"/>
    </source>
</evidence>
<dbReference type="Gene3D" id="3.90.1150.10">
    <property type="entry name" value="Aspartate Aminotransferase, domain 1"/>
    <property type="match status" value="1"/>
</dbReference>
<dbReference type="InterPro" id="IPR021115">
    <property type="entry name" value="Pyridoxal-P_BS"/>
</dbReference>
<reference evidence="9" key="2">
    <citation type="submission" date="2025-08" db="UniProtKB">
        <authorList>
            <consortium name="RefSeq"/>
        </authorList>
    </citation>
    <scope>IDENTIFICATION</scope>
    <source>
        <tissue evidence="9">Young leaves</tissue>
    </source>
</reference>
<comment type="cofactor">
    <cofactor evidence="1 6 7">
        <name>pyridoxal 5'-phosphate</name>
        <dbReference type="ChEBI" id="CHEBI:597326"/>
    </cofactor>
</comment>
<gene>
    <name evidence="9" type="primary">LOC103709887</name>
</gene>
<proteinExistence type="inferred from homology"/>
<dbReference type="InterPro" id="IPR010977">
    <property type="entry name" value="Aromatic_deC"/>
</dbReference>
<dbReference type="GO" id="GO:0019752">
    <property type="term" value="P:carboxylic acid metabolic process"/>
    <property type="evidence" value="ECO:0007669"/>
    <property type="project" value="InterPro"/>
</dbReference>
<evidence type="ECO:0000256" key="1">
    <source>
        <dbReference type="ARBA" id="ARBA00001933"/>
    </source>
</evidence>
<dbReference type="GO" id="GO:0005737">
    <property type="term" value="C:cytoplasm"/>
    <property type="evidence" value="ECO:0007669"/>
    <property type="project" value="TreeGrafter"/>
</dbReference>
<dbReference type="GO" id="GO:0046189">
    <property type="term" value="P:phenol-containing compound biosynthetic process"/>
    <property type="evidence" value="ECO:0007669"/>
    <property type="project" value="UniProtKB-ARBA"/>
</dbReference>
<keyword evidence="5 7" id="KW-0456">Lyase</keyword>
<dbReference type="Pfam" id="PF00282">
    <property type="entry name" value="Pyridoxal_deC"/>
    <property type="match status" value="1"/>
</dbReference>
<sequence length="514" mass="56008">MGISQNGDLPLLSIHGFKPLDLDDLREQVHQTMDFIMDYYKKVESFPVLPSVQPGYLRHLLPATPPAEPTTFDAILCDLHRAILPGLTHWASPNFFAYFPATLSSAALAGDLLASAFNPVAFTWLSSPAATELESLVLDWLAHLLRLPSCFLSSSASAATRGGGVLHNTTSEAMLCTLVAARDAALRRSGGFAAAISRLVAYGSDQTHSTFFKACRIAGFDPANVRSVPTRSESDFSLEPARLRAAMAADAAAGLVPAYVCATVGTTSSTAVDPVGPISEVAAEFGAWVHVDAAYAGSACVCPEFRQYLDGVERANSVSFSPHKWLLTCLDCTCLWVRDTRLLTGPLGTDPEYLKNGPSESGSVVDLKDLQVGVGRRFRSLKLWMVIRTYGVANLQAHIRSDVEMARRFEGMVRSDRRFEVVVPRRFALVCFRLMPRGGMVEAQADKENRRLLEMINASGRAYITHTVVGRMYVLRFAVGSTLTEERHVASAWELIKKKADELLGVEVSPVPNI</sequence>
<dbReference type="InterPro" id="IPR015424">
    <property type="entry name" value="PyrdxlP-dep_Trfase"/>
</dbReference>
<dbReference type="InterPro" id="IPR015421">
    <property type="entry name" value="PyrdxlP-dep_Trfase_major"/>
</dbReference>
<keyword evidence="8" id="KW-1185">Reference proteome</keyword>
<dbReference type="Gene3D" id="3.40.640.10">
    <property type="entry name" value="Type I PLP-dependent aspartate aminotransferase-like (Major domain)"/>
    <property type="match status" value="1"/>
</dbReference>
<feature type="modified residue" description="N6-(pyridoxal phosphate)lysine" evidence="6">
    <location>
        <position position="324"/>
    </location>
</feature>
<dbReference type="AlphaFoldDB" id="A0A8B7C853"/>
<dbReference type="PROSITE" id="PS00392">
    <property type="entry name" value="DDC_GAD_HDC_YDC"/>
    <property type="match status" value="1"/>
</dbReference>
<dbReference type="InterPro" id="IPR015422">
    <property type="entry name" value="PyrdxlP-dep_Trfase_small"/>
</dbReference>
<evidence type="ECO:0000256" key="4">
    <source>
        <dbReference type="ARBA" id="ARBA00022898"/>
    </source>
</evidence>
<dbReference type="GO" id="GO:1901162">
    <property type="term" value="P:primary amino compound biosynthetic process"/>
    <property type="evidence" value="ECO:0007669"/>
    <property type="project" value="UniProtKB-ARBA"/>
</dbReference>
<dbReference type="Gene3D" id="1.20.1340.10">
    <property type="entry name" value="dopa decarboxylase, N-terminal domain"/>
    <property type="match status" value="1"/>
</dbReference>
<dbReference type="CDD" id="cd06450">
    <property type="entry name" value="DOPA_deC_like"/>
    <property type="match status" value="1"/>
</dbReference>
<organism evidence="8 9">
    <name type="scientific">Phoenix dactylifera</name>
    <name type="common">Date palm</name>
    <dbReference type="NCBI Taxonomy" id="42345"/>
    <lineage>
        <taxon>Eukaryota</taxon>
        <taxon>Viridiplantae</taxon>
        <taxon>Streptophyta</taxon>
        <taxon>Embryophyta</taxon>
        <taxon>Tracheophyta</taxon>
        <taxon>Spermatophyta</taxon>
        <taxon>Magnoliopsida</taxon>
        <taxon>Liliopsida</taxon>
        <taxon>Arecaceae</taxon>
        <taxon>Coryphoideae</taxon>
        <taxon>Phoeniceae</taxon>
        <taxon>Phoenix</taxon>
    </lineage>
</organism>
<evidence type="ECO:0000313" key="9">
    <source>
        <dbReference type="RefSeq" id="XP_008793633.1"/>
    </source>
</evidence>
<dbReference type="Proteomes" id="UP000228380">
    <property type="component" value="Chromosome 12"/>
</dbReference>
<evidence type="ECO:0000256" key="5">
    <source>
        <dbReference type="ARBA" id="ARBA00023239"/>
    </source>
</evidence>
<reference evidence="8" key="1">
    <citation type="journal article" date="2019" name="Nat. Commun.">
        <title>Genome-wide association mapping of date palm fruit traits.</title>
        <authorList>
            <person name="Hazzouri K.M."/>
            <person name="Gros-Balthazard M."/>
            <person name="Flowers J.M."/>
            <person name="Copetti D."/>
            <person name="Lemansour A."/>
            <person name="Lebrun M."/>
            <person name="Masmoudi K."/>
            <person name="Ferrand S."/>
            <person name="Dhar M.I."/>
            <person name="Fresquez Z.A."/>
            <person name="Rosas U."/>
            <person name="Zhang J."/>
            <person name="Talag J."/>
            <person name="Lee S."/>
            <person name="Kudrna D."/>
            <person name="Powell R.F."/>
            <person name="Leitch I.J."/>
            <person name="Krueger R.R."/>
            <person name="Wing R.A."/>
            <person name="Amiri K.M.A."/>
            <person name="Purugganan M.D."/>
        </authorList>
    </citation>
    <scope>NUCLEOTIDE SEQUENCE [LARGE SCALE GENOMIC DNA]</scope>
    <source>
        <strain evidence="8">cv. Khalas</strain>
    </source>
</reference>
<dbReference type="FunFam" id="3.40.640.10:FF:000025">
    <property type="entry name" value="Histidine decarboxylase"/>
    <property type="match status" value="1"/>
</dbReference>
<comment type="similarity">
    <text evidence="2 7">Belongs to the group II decarboxylase family.</text>
</comment>
<dbReference type="RefSeq" id="XP_008793633.1">
    <property type="nucleotide sequence ID" value="XM_008795411.4"/>
</dbReference>